<accession>A0A9D4F2A9</accession>
<dbReference type="AlphaFoldDB" id="A0A9D4F2A9"/>
<dbReference type="EMBL" id="JAIWYP010000008">
    <property type="protein sequence ID" value="KAH3791050.1"/>
    <property type="molecule type" value="Genomic_DNA"/>
</dbReference>
<protein>
    <submittedName>
        <fullName evidence="1">Uncharacterized protein</fullName>
    </submittedName>
</protein>
<evidence type="ECO:0000313" key="1">
    <source>
        <dbReference type="EMBL" id="KAH3791050.1"/>
    </source>
</evidence>
<name>A0A9D4F2A9_DREPO</name>
<gene>
    <name evidence="1" type="ORF">DPMN_169261</name>
</gene>
<keyword evidence="2" id="KW-1185">Reference proteome</keyword>
<organism evidence="1 2">
    <name type="scientific">Dreissena polymorpha</name>
    <name type="common">Zebra mussel</name>
    <name type="synonym">Mytilus polymorpha</name>
    <dbReference type="NCBI Taxonomy" id="45954"/>
    <lineage>
        <taxon>Eukaryota</taxon>
        <taxon>Metazoa</taxon>
        <taxon>Spiralia</taxon>
        <taxon>Lophotrochozoa</taxon>
        <taxon>Mollusca</taxon>
        <taxon>Bivalvia</taxon>
        <taxon>Autobranchia</taxon>
        <taxon>Heteroconchia</taxon>
        <taxon>Euheterodonta</taxon>
        <taxon>Imparidentia</taxon>
        <taxon>Neoheterodontei</taxon>
        <taxon>Myida</taxon>
        <taxon>Dreissenoidea</taxon>
        <taxon>Dreissenidae</taxon>
        <taxon>Dreissena</taxon>
    </lineage>
</organism>
<proteinExistence type="predicted"/>
<sequence length="53" mass="5643">MQDFVSDDSPSDFIGLVGVHLHASGLLPNQLFNALGIGNTFTPFRRSKPAADA</sequence>
<comment type="caution">
    <text evidence="1">The sequence shown here is derived from an EMBL/GenBank/DDBJ whole genome shotgun (WGS) entry which is preliminary data.</text>
</comment>
<evidence type="ECO:0000313" key="2">
    <source>
        <dbReference type="Proteomes" id="UP000828390"/>
    </source>
</evidence>
<dbReference type="Proteomes" id="UP000828390">
    <property type="component" value="Unassembled WGS sequence"/>
</dbReference>
<reference evidence="1" key="1">
    <citation type="journal article" date="2019" name="bioRxiv">
        <title>The Genome of the Zebra Mussel, Dreissena polymorpha: A Resource for Invasive Species Research.</title>
        <authorList>
            <person name="McCartney M.A."/>
            <person name="Auch B."/>
            <person name="Kono T."/>
            <person name="Mallez S."/>
            <person name="Zhang Y."/>
            <person name="Obille A."/>
            <person name="Becker A."/>
            <person name="Abrahante J.E."/>
            <person name="Garbe J."/>
            <person name="Badalamenti J.P."/>
            <person name="Herman A."/>
            <person name="Mangelson H."/>
            <person name="Liachko I."/>
            <person name="Sullivan S."/>
            <person name="Sone E.D."/>
            <person name="Koren S."/>
            <person name="Silverstein K.A.T."/>
            <person name="Beckman K.B."/>
            <person name="Gohl D.M."/>
        </authorList>
    </citation>
    <scope>NUCLEOTIDE SEQUENCE</scope>
    <source>
        <strain evidence="1">Duluth1</strain>
        <tissue evidence="1">Whole animal</tissue>
    </source>
</reference>
<reference evidence="1" key="2">
    <citation type="submission" date="2020-11" db="EMBL/GenBank/DDBJ databases">
        <authorList>
            <person name="McCartney M.A."/>
            <person name="Auch B."/>
            <person name="Kono T."/>
            <person name="Mallez S."/>
            <person name="Becker A."/>
            <person name="Gohl D.M."/>
            <person name="Silverstein K.A.T."/>
            <person name="Koren S."/>
            <person name="Bechman K.B."/>
            <person name="Herman A."/>
            <person name="Abrahante J.E."/>
            <person name="Garbe J."/>
        </authorList>
    </citation>
    <scope>NUCLEOTIDE SEQUENCE</scope>
    <source>
        <strain evidence="1">Duluth1</strain>
        <tissue evidence="1">Whole animal</tissue>
    </source>
</reference>